<keyword evidence="5" id="KW-0808">Transferase</keyword>
<dbReference type="EMBL" id="CP001968">
    <property type="protein sequence ID" value="ADD68087.1"/>
    <property type="molecule type" value="Genomic_DNA"/>
</dbReference>
<dbReference type="Pfam" id="PF03830">
    <property type="entry name" value="PTSIIB_sorb"/>
    <property type="match status" value="1"/>
</dbReference>
<evidence type="ECO:0000256" key="2">
    <source>
        <dbReference type="ARBA" id="ARBA00022448"/>
    </source>
</evidence>
<proteinExistence type="predicted"/>
<dbReference type="STRING" id="522772.Dacet_1315"/>
<keyword evidence="2" id="KW-0813">Transport</keyword>
<dbReference type="InterPro" id="IPR036667">
    <property type="entry name" value="PTS_IIB_sorbose-sp_sf"/>
</dbReference>
<keyword evidence="7" id="KW-0418">Kinase</keyword>
<dbReference type="Gene3D" id="3.40.35.10">
    <property type="entry name" value="Phosphotransferase system, sorbose subfamily IIB component"/>
    <property type="match status" value="1"/>
</dbReference>
<evidence type="ECO:0000256" key="7">
    <source>
        <dbReference type="ARBA" id="ARBA00022777"/>
    </source>
</evidence>
<evidence type="ECO:0000256" key="5">
    <source>
        <dbReference type="ARBA" id="ARBA00022679"/>
    </source>
</evidence>
<evidence type="ECO:0000256" key="6">
    <source>
        <dbReference type="ARBA" id="ARBA00022683"/>
    </source>
</evidence>
<keyword evidence="4" id="KW-0762">Sugar transport</keyword>
<comment type="subcellular location">
    <subcellularLocation>
        <location evidence="1">Cytoplasm</location>
    </subcellularLocation>
</comment>
<sequence length="163" mass="19097">MKKIIFRVDDRLIHGQVIEGWVKYFKINHVVLVNNRVASDPLQKMIYSSSLPPGTELTICTLSEFMSSYNSNRYKKDYVLIIVETVDDLYEIKDLLNDKVYINIGCVASREHKIEVSNTVFLNPEEIHKVCRIREDYNVYIHKVPWETSVEIRNFTDLLEGNL</sequence>
<organism evidence="9 10">
    <name type="scientific">Denitrovibrio acetiphilus (strain DSM 12809 / NBRC 114555 / N2460)</name>
    <dbReference type="NCBI Taxonomy" id="522772"/>
    <lineage>
        <taxon>Bacteria</taxon>
        <taxon>Pseudomonadati</taxon>
        <taxon>Deferribacterota</taxon>
        <taxon>Deferribacteres</taxon>
        <taxon>Deferribacterales</taxon>
        <taxon>Geovibrionaceae</taxon>
        <taxon>Denitrovibrio</taxon>
    </lineage>
</organism>
<dbReference type="Proteomes" id="UP000002012">
    <property type="component" value="Chromosome"/>
</dbReference>
<keyword evidence="3" id="KW-0963">Cytoplasm</keyword>
<gene>
    <name evidence="9" type="ordered locus">Dacet_1315</name>
</gene>
<accession>D4H7T8</accession>
<dbReference type="GO" id="GO:0009401">
    <property type="term" value="P:phosphoenolpyruvate-dependent sugar phosphotransferase system"/>
    <property type="evidence" value="ECO:0007669"/>
    <property type="project" value="UniProtKB-KW"/>
</dbReference>
<evidence type="ECO:0000256" key="1">
    <source>
        <dbReference type="ARBA" id="ARBA00004496"/>
    </source>
</evidence>
<dbReference type="PROSITE" id="PS51101">
    <property type="entry name" value="PTS_EIIB_TYPE_4"/>
    <property type="match status" value="1"/>
</dbReference>
<dbReference type="eggNOG" id="COG3444">
    <property type="taxonomic scope" value="Bacteria"/>
</dbReference>
<reference evidence="9 10" key="1">
    <citation type="journal article" date="2010" name="Stand. Genomic Sci.">
        <title>Complete genome sequence of Denitrovibrio acetiphilus type strain (N2460).</title>
        <authorList>
            <person name="Kiss H."/>
            <person name="Lang E."/>
            <person name="Lapidus A."/>
            <person name="Copeland A."/>
            <person name="Nolan M."/>
            <person name="Glavina Del Rio T."/>
            <person name="Chen F."/>
            <person name="Lucas S."/>
            <person name="Tice H."/>
            <person name="Cheng J.F."/>
            <person name="Han C."/>
            <person name="Goodwin L."/>
            <person name="Pitluck S."/>
            <person name="Liolios K."/>
            <person name="Pati A."/>
            <person name="Ivanova N."/>
            <person name="Mavromatis K."/>
            <person name="Chen A."/>
            <person name="Palaniappan K."/>
            <person name="Land M."/>
            <person name="Hauser L."/>
            <person name="Chang Y.J."/>
            <person name="Jeffries C.D."/>
            <person name="Detter J.C."/>
            <person name="Brettin T."/>
            <person name="Spring S."/>
            <person name="Rohde M."/>
            <person name="Goker M."/>
            <person name="Woyke T."/>
            <person name="Bristow J."/>
            <person name="Eisen J.A."/>
            <person name="Markowitz V."/>
            <person name="Hugenholtz P."/>
            <person name="Kyrpides N.C."/>
            <person name="Klenk H.P."/>
        </authorList>
    </citation>
    <scope>NUCLEOTIDE SEQUENCE [LARGE SCALE GENOMIC DNA]</scope>
    <source>
        <strain evidence="10">DSM 12809 / NBRC 114555 / N2460</strain>
    </source>
</reference>
<keyword evidence="10" id="KW-1185">Reference proteome</keyword>
<feature type="domain" description="PTS EIIB type-4" evidence="8">
    <location>
        <begin position="1"/>
        <end position="163"/>
    </location>
</feature>
<dbReference type="RefSeq" id="WP_013010609.1">
    <property type="nucleotide sequence ID" value="NC_013943.1"/>
</dbReference>
<dbReference type="SUPFAM" id="SSF52728">
    <property type="entry name" value="PTS IIb component"/>
    <property type="match status" value="1"/>
</dbReference>
<keyword evidence="6" id="KW-0598">Phosphotransferase system</keyword>
<evidence type="ECO:0000256" key="3">
    <source>
        <dbReference type="ARBA" id="ARBA00022490"/>
    </source>
</evidence>
<protein>
    <submittedName>
        <fullName evidence="9">PTS system sorbose subfamily IIB component</fullName>
    </submittedName>
</protein>
<dbReference type="GO" id="GO:0005737">
    <property type="term" value="C:cytoplasm"/>
    <property type="evidence" value="ECO:0007669"/>
    <property type="project" value="UniProtKB-SubCell"/>
</dbReference>
<name>D4H7T8_DENA2</name>
<dbReference type="AlphaFoldDB" id="D4H7T8"/>
<evidence type="ECO:0000259" key="8">
    <source>
        <dbReference type="PROSITE" id="PS51101"/>
    </source>
</evidence>
<dbReference type="GO" id="GO:0008982">
    <property type="term" value="F:protein-N(PI)-phosphohistidine-sugar phosphotransferase activity"/>
    <property type="evidence" value="ECO:0007669"/>
    <property type="project" value="InterPro"/>
</dbReference>
<dbReference type="InterPro" id="IPR004720">
    <property type="entry name" value="PTS_IIB_sorbose-sp"/>
</dbReference>
<evidence type="ECO:0000256" key="4">
    <source>
        <dbReference type="ARBA" id="ARBA00022597"/>
    </source>
</evidence>
<dbReference type="FunCoup" id="D4H7T8">
    <property type="interactions" value="64"/>
</dbReference>
<dbReference type="PaxDb" id="522772-Dacet_1315"/>
<dbReference type="KEGG" id="dap:Dacet_1315"/>
<dbReference type="GO" id="GO:0016301">
    <property type="term" value="F:kinase activity"/>
    <property type="evidence" value="ECO:0007669"/>
    <property type="project" value="UniProtKB-KW"/>
</dbReference>
<dbReference type="InParanoid" id="D4H7T8"/>
<evidence type="ECO:0000313" key="9">
    <source>
        <dbReference type="EMBL" id="ADD68087.1"/>
    </source>
</evidence>
<dbReference type="HOGENOM" id="CLU_116175_1_0_0"/>
<evidence type="ECO:0000313" key="10">
    <source>
        <dbReference type="Proteomes" id="UP000002012"/>
    </source>
</evidence>